<dbReference type="PANTHER" id="PTHR30545">
    <property type="entry name" value="SUGAR FERMENTATION STIMULATION PROTEIN A"/>
    <property type="match status" value="1"/>
</dbReference>
<accession>A0A1B7L2R4</accession>
<evidence type="ECO:0000313" key="4">
    <source>
        <dbReference type="EMBL" id="OAT76694.1"/>
    </source>
</evidence>
<comment type="similarity">
    <text evidence="1">Belongs to the SfsA family.</text>
</comment>
<dbReference type="Pfam" id="PF03749">
    <property type="entry name" value="SfsA"/>
    <property type="match status" value="1"/>
</dbReference>
<dbReference type="NCBIfam" id="TIGR00230">
    <property type="entry name" value="sfsA"/>
    <property type="match status" value="1"/>
</dbReference>
<organism evidence="4 5">
    <name type="scientific">Mangrovibacter phragmitis</name>
    <dbReference type="NCBI Taxonomy" id="1691903"/>
    <lineage>
        <taxon>Bacteria</taxon>
        <taxon>Pseudomonadati</taxon>
        <taxon>Pseudomonadota</taxon>
        <taxon>Gammaproteobacteria</taxon>
        <taxon>Enterobacterales</taxon>
        <taxon>Enterobacteriaceae</taxon>
        <taxon>Mangrovibacter</taxon>
    </lineage>
</organism>
<feature type="domain" description="Sugar fermentation stimulation protein C-terminal" evidence="2">
    <location>
        <begin position="83"/>
        <end position="222"/>
    </location>
</feature>
<dbReference type="Gene3D" id="2.40.50.580">
    <property type="match status" value="1"/>
</dbReference>
<dbReference type="EMBL" id="LYRP01000022">
    <property type="protein sequence ID" value="OAT76694.1"/>
    <property type="molecule type" value="Genomic_DNA"/>
</dbReference>
<dbReference type="FunFam" id="3.40.1350.60:FF:000001">
    <property type="entry name" value="Sugar fermentation stimulation protein A"/>
    <property type="match status" value="1"/>
</dbReference>
<reference evidence="5" key="1">
    <citation type="submission" date="2016-05" db="EMBL/GenBank/DDBJ databases">
        <authorList>
            <person name="Behera P."/>
            <person name="Vaishampayan P."/>
            <person name="Singh N."/>
            <person name="Raina V."/>
            <person name="Suar M."/>
            <person name="Pattnaik A."/>
            <person name="Rastogi G."/>
        </authorList>
    </citation>
    <scope>NUCLEOTIDE SEQUENCE [LARGE SCALE GENOMIC DNA]</scope>
    <source>
        <strain evidence="5">MP23</strain>
    </source>
</reference>
<dbReference type="OrthoDB" id="9802365at2"/>
<dbReference type="CDD" id="cd22359">
    <property type="entry name" value="SfsA-like_bacterial"/>
    <property type="match status" value="1"/>
</dbReference>
<gene>
    <name evidence="1" type="primary">sfsA</name>
    <name evidence="4" type="ORF">A9B99_10345</name>
</gene>
<dbReference type="FunFam" id="2.40.50.580:FF:000001">
    <property type="entry name" value="Sugar fermentation stimulation protein A"/>
    <property type="match status" value="1"/>
</dbReference>
<dbReference type="PANTHER" id="PTHR30545:SF2">
    <property type="entry name" value="SUGAR FERMENTATION STIMULATION PROTEIN A"/>
    <property type="match status" value="1"/>
</dbReference>
<proteinExistence type="inferred from homology"/>
<dbReference type="InterPro" id="IPR005224">
    <property type="entry name" value="SfsA"/>
</dbReference>
<protein>
    <recommendedName>
        <fullName evidence="1">Sugar fermentation stimulation protein homolog</fullName>
    </recommendedName>
</protein>
<evidence type="ECO:0000259" key="2">
    <source>
        <dbReference type="Pfam" id="PF03749"/>
    </source>
</evidence>
<sequence>MDFSPALRPATLVRRYKRFLADVITEQGEALTLHCPNTGAMTGCGSPGDKVWYSISGNPKRKYACTWELTETHSGDVICVNTQRANQLTEETLRDECIPALAGYENIKREVKYGHENSRCDFMLQACKQVNCYIEVKSVTLSDEGQGYFPDAVTTRGQKHLRELIAIAEQGERAVLLFAALHTAITCVSPASHIDAAYAQLLKQALHSGVEVYAWGASISPEKMVLNRPLNVVV</sequence>
<dbReference type="Proteomes" id="UP000078225">
    <property type="component" value="Unassembled WGS sequence"/>
</dbReference>
<dbReference type="AlphaFoldDB" id="A0A1B7L2R4"/>
<dbReference type="RefSeq" id="WP_064598891.1">
    <property type="nucleotide sequence ID" value="NZ_CP134782.1"/>
</dbReference>
<dbReference type="InterPro" id="IPR041465">
    <property type="entry name" value="SfsA_N"/>
</dbReference>
<dbReference type="STRING" id="1691903.A9B99_10345"/>
<dbReference type="GO" id="GO:0003677">
    <property type="term" value="F:DNA binding"/>
    <property type="evidence" value="ECO:0007669"/>
    <property type="project" value="InterPro"/>
</dbReference>
<evidence type="ECO:0000256" key="1">
    <source>
        <dbReference type="HAMAP-Rule" id="MF_00095"/>
    </source>
</evidence>
<name>A0A1B7L2R4_9ENTR</name>
<dbReference type="InterPro" id="IPR040452">
    <property type="entry name" value="SfsA_C"/>
</dbReference>
<keyword evidence="5" id="KW-1185">Reference proteome</keyword>
<dbReference type="HAMAP" id="MF_00095">
    <property type="entry name" value="SfsA"/>
    <property type="match status" value="1"/>
</dbReference>
<feature type="domain" description="SfsA N-terminal OB" evidence="3">
    <location>
        <begin position="13"/>
        <end position="80"/>
    </location>
</feature>
<comment type="caution">
    <text evidence="4">The sequence shown here is derived from an EMBL/GenBank/DDBJ whole genome shotgun (WGS) entry which is preliminary data.</text>
</comment>
<dbReference type="Gene3D" id="3.40.1350.60">
    <property type="match status" value="1"/>
</dbReference>
<evidence type="ECO:0000259" key="3">
    <source>
        <dbReference type="Pfam" id="PF17746"/>
    </source>
</evidence>
<dbReference type="Pfam" id="PF17746">
    <property type="entry name" value="SfsA_N"/>
    <property type="match status" value="1"/>
</dbReference>
<evidence type="ECO:0000313" key="5">
    <source>
        <dbReference type="Proteomes" id="UP000078225"/>
    </source>
</evidence>